<protein>
    <submittedName>
        <fullName evidence="1">Uncharacterized protein</fullName>
    </submittedName>
</protein>
<sequence length="34" mass="3962">MGRPLSAESAREIVDNLGEFFRVLAEWERIDRAK</sequence>
<dbReference type="KEGG" id="mop:Mesop_5486"/>
<dbReference type="EMBL" id="CP002279">
    <property type="protein sequence ID" value="AEH89901.1"/>
    <property type="molecule type" value="Genomic_DNA"/>
</dbReference>
<proteinExistence type="predicted"/>
<evidence type="ECO:0000313" key="1">
    <source>
        <dbReference type="EMBL" id="AEH89901.1"/>
    </source>
</evidence>
<accession>F7Y9W2</accession>
<dbReference type="AlphaFoldDB" id="F7Y9W2"/>
<reference evidence="1 2" key="1">
    <citation type="submission" date="2010-10" db="EMBL/GenBank/DDBJ databases">
        <title>Complete sequence of Mesorhizobium opportunistum WSM2075.</title>
        <authorList>
            <consortium name="US DOE Joint Genome Institute"/>
            <person name="Lucas S."/>
            <person name="Copeland A."/>
            <person name="Lapidus A."/>
            <person name="Cheng J.-F."/>
            <person name="Bruce D."/>
            <person name="Goodwin L."/>
            <person name="Pitluck S."/>
            <person name="Chertkov O."/>
            <person name="Misra M."/>
            <person name="Detter J.C."/>
            <person name="Han C."/>
            <person name="Tapia R."/>
            <person name="Land M."/>
            <person name="Hauser L."/>
            <person name="Kyrpides N."/>
            <person name="Ovchinnikova G."/>
            <person name="Mavrommatis K.M."/>
            <person name="Tiwari R.P."/>
            <person name="Howieson J.G."/>
            <person name="O'Hara G.W."/>
            <person name="Nandasena K.G."/>
            <person name="Woyke T."/>
        </authorList>
    </citation>
    <scope>NUCLEOTIDE SEQUENCE [LARGE SCALE GENOMIC DNA]</scope>
    <source>
        <strain evidence="2">LMG 24607 / HAMBI 3007 / WSM2075</strain>
    </source>
</reference>
<name>F7Y9W2_MESOW</name>
<evidence type="ECO:0000313" key="2">
    <source>
        <dbReference type="Proteomes" id="UP000001623"/>
    </source>
</evidence>
<dbReference type="HOGENOM" id="CLU_3374592_0_0_5"/>
<organism evidence="1 2">
    <name type="scientific">Mesorhizobium opportunistum (strain LMG 24607 / HAMBI 3007 / WSM2075)</name>
    <dbReference type="NCBI Taxonomy" id="536019"/>
    <lineage>
        <taxon>Bacteria</taxon>
        <taxon>Pseudomonadati</taxon>
        <taxon>Pseudomonadota</taxon>
        <taxon>Alphaproteobacteria</taxon>
        <taxon>Hyphomicrobiales</taxon>
        <taxon>Phyllobacteriaceae</taxon>
        <taxon>Mesorhizobium</taxon>
    </lineage>
</organism>
<gene>
    <name evidence="1" type="ordered locus">Mesop_5486</name>
</gene>
<dbReference type="Proteomes" id="UP000001623">
    <property type="component" value="Chromosome"/>
</dbReference>